<reference evidence="2" key="1">
    <citation type="submission" date="2022-10" db="EMBL/GenBank/DDBJ databases">
        <title>YIM 151497 complete genome.</title>
        <authorList>
            <person name="Chen X."/>
        </authorList>
    </citation>
    <scope>NUCLEOTIDE SEQUENCE</scope>
    <source>
        <strain evidence="2">YIM 151497</strain>
    </source>
</reference>
<dbReference type="EC" id="2.3.1.-" evidence="2"/>
<dbReference type="Gene3D" id="3.40.630.30">
    <property type="match status" value="1"/>
</dbReference>
<proteinExistence type="predicted"/>
<evidence type="ECO:0000313" key="2">
    <source>
        <dbReference type="EMBL" id="UYQ71868.1"/>
    </source>
</evidence>
<dbReference type="InterPro" id="IPR039143">
    <property type="entry name" value="GNPNAT1-like"/>
</dbReference>
<keyword evidence="2" id="KW-0012">Acyltransferase</keyword>
<dbReference type="EMBL" id="CP107716">
    <property type="protein sequence ID" value="UYQ71868.1"/>
    <property type="molecule type" value="Genomic_DNA"/>
</dbReference>
<feature type="domain" description="N-acetyltransferase" evidence="1">
    <location>
        <begin position="8"/>
        <end position="145"/>
    </location>
</feature>
<dbReference type="GO" id="GO:0016746">
    <property type="term" value="F:acyltransferase activity"/>
    <property type="evidence" value="ECO:0007669"/>
    <property type="project" value="UniProtKB-KW"/>
</dbReference>
<dbReference type="CDD" id="cd04301">
    <property type="entry name" value="NAT_SF"/>
    <property type="match status" value="1"/>
</dbReference>
<dbReference type="InterPro" id="IPR016181">
    <property type="entry name" value="Acyl_CoA_acyltransferase"/>
</dbReference>
<accession>A0ABY6IMN9</accession>
<name>A0ABY6IMN9_9HYPH</name>
<protein>
    <submittedName>
        <fullName evidence="2">GNAT family N-acetyltransferase</fullName>
        <ecNumber evidence="2">2.3.1.-</ecNumber>
    </submittedName>
</protein>
<dbReference type="Pfam" id="PF13673">
    <property type="entry name" value="Acetyltransf_10"/>
    <property type="match status" value="1"/>
</dbReference>
<gene>
    <name evidence="2" type="ORF">OF122_17785</name>
</gene>
<dbReference type="PANTHER" id="PTHR13355">
    <property type="entry name" value="GLUCOSAMINE 6-PHOSPHATE N-ACETYLTRANSFERASE"/>
    <property type="match status" value="1"/>
</dbReference>
<dbReference type="SUPFAM" id="SSF55729">
    <property type="entry name" value="Acyl-CoA N-acyltransferases (Nat)"/>
    <property type="match status" value="1"/>
</dbReference>
<evidence type="ECO:0000259" key="1">
    <source>
        <dbReference type="PROSITE" id="PS51186"/>
    </source>
</evidence>
<keyword evidence="2" id="KW-0808">Transferase</keyword>
<dbReference type="RefSeq" id="WP_264225515.1">
    <property type="nucleotide sequence ID" value="NZ_CP107716.1"/>
</dbReference>
<dbReference type="Proteomes" id="UP001163882">
    <property type="component" value="Chromosome"/>
</dbReference>
<dbReference type="PROSITE" id="PS51186">
    <property type="entry name" value="GNAT"/>
    <property type="match status" value="1"/>
</dbReference>
<sequence>MAQHDFTLLAVPVFSPLCNLGFALRREVFVIEQNVPQELEHDADDMTAAHIVGIFDGAVVAAARILFKPEHAKIGRVAIAASHRGKGLGARLIEFAVQVAGENGQPRCYLESQSDKTGFYARLGFVAFGDQFMDAGIPHLKMKNY</sequence>
<keyword evidence="3" id="KW-1185">Reference proteome</keyword>
<organism evidence="2 3">
    <name type="scientific">Pelagibacterium flavum</name>
    <dbReference type="NCBI Taxonomy" id="2984530"/>
    <lineage>
        <taxon>Bacteria</taxon>
        <taxon>Pseudomonadati</taxon>
        <taxon>Pseudomonadota</taxon>
        <taxon>Alphaproteobacteria</taxon>
        <taxon>Hyphomicrobiales</taxon>
        <taxon>Devosiaceae</taxon>
        <taxon>Pelagibacterium</taxon>
    </lineage>
</organism>
<evidence type="ECO:0000313" key="3">
    <source>
        <dbReference type="Proteomes" id="UP001163882"/>
    </source>
</evidence>
<dbReference type="InterPro" id="IPR000182">
    <property type="entry name" value="GNAT_dom"/>
</dbReference>